<name>A0A1H8PX40_9GAMM</name>
<dbReference type="InterPro" id="IPR036318">
    <property type="entry name" value="FAD-bd_PCMH-like_sf"/>
</dbReference>
<protein>
    <submittedName>
        <fullName evidence="7">FAD/FMN-containing dehydrogenase</fullName>
    </submittedName>
</protein>
<dbReference type="InterPro" id="IPR050416">
    <property type="entry name" value="FAD-linked_Oxidoreductase"/>
</dbReference>
<dbReference type="Pfam" id="PF01565">
    <property type="entry name" value="FAD_binding_4"/>
    <property type="match status" value="1"/>
</dbReference>
<proteinExistence type="inferred from homology"/>
<keyword evidence="8" id="KW-1185">Reference proteome</keyword>
<evidence type="ECO:0000256" key="5">
    <source>
        <dbReference type="ARBA" id="ARBA00023002"/>
    </source>
</evidence>
<dbReference type="RefSeq" id="WP_216110640.1">
    <property type="nucleotide sequence ID" value="NZ_FOEG01000001.1"/>
</dbReference>
<dbReference type="InterPro" id="IPR012951">
    <property type="entry name" value="BBE"/>
</dbReference>
<dbReference type="InterPro" id="IPR006094">
    <property type="entry name" value="Oxid_FAD_bind_N"/>
</dbReference>
<dbReference type="PROSITE" id="PS51387">
    <property type="entry name" value="FAD_PCMH"/>
    <property type="match status" value="1"/>
</dbReference>
<gene>
    <name evidence="7" type="ORF">SAMN04488052_101203</name>
</gene>
<reference evidence="7 8" key="1">
    <citation type="submission" date="2016-10" db="EMBL/GenBank/DDBJ databases">
        <authorList>
            <person name="de Groot N.N."/>
        </authorList>
    </citation>
    <scope>NUCLEOTIDE SEQUENCE [LARGE SCALE GENOMIC DNA]</scope>
    <source>
        <strain evidence="7 8">CGMCC 1.6291</strain>
    </source>
</reference>
<evidence type="ECO:0000259" key="6">
    <source>
        <dbReference type="PROSITE" id="PS51387"/>
    </source>
</evidence>
<dbReference type="InterPro" id="IPR016166">
    <property type="entry name" value="FAD-bd_PCMH"/>
</dbReference>
<dbReference type="Proteomes" id="UP000199657">
    <property type="component" value="Unassembled WGS sequence"/>
</dbReference>
<evidence type="ECO:0000256" key="1">
    <source>
        <dbReference type="ARBA" id="ARBA00001974"/>
    </source>
</evidence>
<dbReference type="Pfam" id="PF08031">
    <property type="entry name" value="BBE"/>
    <property type="match status" value="1"/>
</dbReference>
<dbReference type="PANTHER" id="PTHR42973">
    <property type="entry name" value="BINDING OXIDOREDUCTASE, PUTATIVE (AFU_ORTHOLOGUE AFUA_1G17690)-RELATED"/>
    <property type="match status" value="1"/>
</dbReference>
<feature type="domain" description="FAD-binding PCMH-type" evidence="6">
    <location>
        <begin position="50"/>
        <end position="220"/>
    </location>
</feature>
<organism evidence="7 8">
    <name type="scientific">Aquisalimonas asiatica</name>
    <dbReference type="NCBI Taxonomy" id="406100"/>
    <lineage>
        <taxon>Bacteria</taxon>
        <taxon>Pseudomonadati</taxon>
        <taxon>Pseudomonadota</taxon>
        <taxon>Gammaproteobacteria</taxon>
        <taxon>Chromatiales</taxon>
        <taxon>Ectothiorhodospiraceae</taxon>
        <taxon>Aquisalimonas</taxon>
    </lineage>
</organism>
<dbReference type="EMBL" id="FOEG01000001">
    <property type="protein sequence ID" value="SEO46331.1"/>
    <property type="molecule type" value="Genomic_DNA"/>
</dbReference>
<dbReference type="Gene3D" id="3.30.465.10">
    <property type="match status" value="1"/>
</dbReference>
<comment type="similarity">
    <text evidence="2">Belongs to the oxygen-dependent FAD-linked oxidoreductase family.</text>
</comment>
<evidence type="ECO:0000313" key="7">
    <source>
        <dbReference type="EMBL" id="SEO46331.1"/>
    </source>
</evidence>
<keyword evidence="5" id="KW-0560">Oxidoreductase</keyword>
<dbReference type="GO" id="GO:0016491">
    <property type="term" value="F:oxidoreductase activity"/>
    <property type="evidence" value="ECO:0007669"/>
    <property type="project" value="UniProtKB-KW"/>
</dbReference>
<keyword evidence="4" id="KW-0274">FAD</keyword>
<dbReference type="AlphaFoldDB" id="A0A1H8PX40"/>
<evidence type="ECO:0000313" key="8">
    <source>
        <dbReference type="Proteomes" id="UP000199657"/>
    </source>
</evidence>
<dbReference type="STRING" id="406100.SAMN04488052_101203"/>
<evidence type="ECO:0000256" key="2">
    <source>
        <dbReference type="ARBA" id="ARBA00005466"/>
    </source>
</evidence>
<evidence type="ECO:0000256" key="4">
    <source>
        <dbReference type="ARBA" id="ARBA00022827"/>
    </source>
</evidence>
<sequence>MNTARIDSQDLIDGAMAPLFETLQASFRGQLLQPGDADYDTVRQIWNGMYDKRPALIAHCAGTADVIAAVNFARDSGMVTAVRGGGHNSAGTGSCDGGLMIDLSAMRAVHIDPLARRARVQGGATWGDFDREAQVYGLATPGGLISDTGVGGLTLAGGMGWLRGKHGLSLDNLVSVEIVTADGVPRTASEHENPELFWGVRGGGGNFGVVTSFEFQLHPVGPTVMLIMTLYPARDAARVMRGWRDFVQTAPDAFRGSMVEISTVGEDPDLPKSTWGQPVIAVGGVWTDDAAEGERKLQPLRTLAAPLADMSGPMPYCEIQQIFDAQAPRGVYRAYYKSLLLNALDDSAIDSITARAQERPSPTSLCSVWDLGGAVKRIPADATAFGARDMNWMLSIDMLWESAADDKRNINWARDFWDEMNQLSSGRAYLNFAGLADEAATQARANHGATHYQRLAALKAKYDPGNLFQLNQNIQPEDNASSSPGP</sequence>
<keyword evidence="3" id="KW-0285">Flavoprotein</keyword>
<evidence type="ECO:0000256" key="3">
    <source>
        <dbReference type="ARBA" id="ARBA00022630"/>
    </source>
</evidence>
<comment type="cofactor">
    <cofactor evidence="1">
        <name>FAD</name>
        <dbReference type="ChEBI" id="CHEBI:57692"/>
    </cofactor>
</comment>
<dbReference type="InterPro" id="IPR016167">
    <property type="entry name" value="FAD-bd_PCMH_sub1"/>
</dbReference>
<accession>A0A1H8PX40</accession>
<dbReference type="InterPro" id="IPR016169">
    <property type="entry name" value="FAD-bd_PCMH_sub2"/>
</dbReference>
<dbReference type="GO" id="GO:0071949">
    <property type="term" value="F:FAD binding"/>
    <property type="evidence" value="ECO:0007669"/>
    <property type="project" value="InterPro"/>
</dbReference>
<dbReference type="PANTHER" id="PTHR42973:SF39">
    <property type="entry name" value="FAD-BINDING PCMH-TYPE DOMAIN-CONTAINING PROTEIN"/>
    <property type="match status" value="1"/>
</dbReference>
<dbReference type="Gene3D" id="3.40.462.20">
    <property type="match status" value="1"/>
</dbReference>
<dbReference type="SUPFAM" id="SSF56176">
    <property type="entry name" value="FAD-binding/transporter-associated domain-like"/>
    <property type="match status" value="1"/>
</dbReference>
<dbReference type="Gene3D" id="3.30.43.10">
    <property type="entry name" value="Uridine Diphospho-n-acetylenolpyruvylglucosamine Reductase, domain 2"/>
    <property type="match status" value="1"/>
</dbReference>